<evidence type="ECO:0000313" key="1">
    <source>
        <dbReference type="EnsemblMetazoa" id="tetur10g03740.1"/>
    </source>
</evidence>
<organism evidence="1 2">
    <name type="scientific">Tetranychus urticae</name>
    <name type="common">Two-spotted spider mite</name>
    <dbReference type="NCBI Taxonomy" id="32264"/>
    <lineage>
        <taxon>Eukaryota</taxon>
        <taxon>Metazoa</taxon>
        <taxon>Ecdysozoa</taxon>
        <taxon>Arthropoda</taxon>
        <taxon>Chelicerata</taxon>
        <taxon>Arachnida</taxon>
        <taxon>Acari</taxon>
        <taxon>Acariformes</taxon>
        <taxon>Trombidiformes</taxon>
        <taxon>Prostigmata</taxon>
        <taxon>Eleutherengona</taxon>
        <taxon>Raphignathae</taxon>
        <taxon>Tetranychoidea</taxon>
        <taxon>Tetranychidae</taxon>
        <taxon>Tetranychus</taxon>
    </lineage>
</organism>
<proteinExistence type="predicted"/>
<reference evidence="2" key="1">
    <citation type="submission" date="2011-08" db="EMBL/GenBank/DDBJ databases">
        <authorList>
            <person name="Rombauts S."/>
        </authorList>
    </citation>
    <scope>NUCLEOTIDE SEQUENCE</scope>
    <source>
        <strain evidence="2">London</strain>
    </source>
</reference>
<evidence type="ECO:0000313" key="2">
    <source>
        <dbReference type="Proteomes" id="UP000015104"/>
    </source>
</evidence>
<name>T1KFN3_TETUR</name>
<accession>T1KFN3</accession>
<keyword evidence="2" id="KW-1185">Reference proteome</keyword>
<protein>
    <submittedName>
        <fullName evidence="1">Uncharacterized protein</fullName>
    </submittedName>
</protein>
<dbReference type="EnsemblMetazoa" id="tetur10g03740.1">
    <property type="protein sequence ID" value="tetur10g03740.1"/>
    <property type="gene ID" value="tetur10g03740"/>
</dbReference>
<dbReference type="Proteomes" id="UP000015104">
    <property type="component" value="Unassembled WGS sequence"/>
</dbReference>
<reference evidence="1" key="2">
    <citation type="submission" date="2015-06" db="UniProtKB">
        <authorList>
            <consortium name="EnsemblMetazoa"/>
        </authorList>
    </citation>
    <scope>IDENTIFICATION</scope>
</reference>
<sequence>MSQLLKKGNQDWEKLDNTYI</sequence>
<dbReference type="EMBL" id="CAEY01000037">
    <property type="status" value="NOT_ANNOTATED_CDS"/>
    <property type="molecule type" value="Genomic_DNA"/>
</dbReference>
<dbReference type="HOGENOM" id="CLU_3428659_0_0_1"/>
<dbReference type="AlphaFoldDB" id="T1KFN3"/>